<evidence type="ECO:0000256" key="2">
    <source>
        <dbReference type="ARBA" id="ARBA00023002"/>
    </source>
</evidence>
<dbReference type="PANTHER" id="PTHR11606:SF13">
    <property type="entry name" value="GLUTAMATE DEHYDROGENASE 1, MITOCHONDRIAL"/>
    <property type="match status" value="1"/>
</dbReference>
<evidence type="ECO:0000313" key="9">
    <source>
        <dbReference type="EMBL" id="MBD1548754.1"/>
    </source>
</evidence>
<dbReference type="Gene3D" id="3.40.50.10860">
    <property type="entry name" value="Leucine Dehydrogenase, chain A, domain 1"/>
    <property type="match status" value="1"/>
</dbReference>
<evidence type="ECO:0000256" key="4">
    <source>
        <dbReference type="PIRSR" id="PIRSR000185-1"/>
    </source>
</evidence>
<name>A0A926SAC3_9HYPH</name>
<comment type="caution">
    <text evidence="9">The sequence shown here is derived from an EMBL/GenBank/DDBJ whole genome shotgun (WGS) entry which is preliminary data.</text>
</comment>
<dbReference type="SMART" id="SM00839">
    <property type="entry name" value="ELFV_dehydrog"/>
    <property type="match status" value="1"/>
</dbReference>
<evidence type="ECO:0000256" key="5">
    <source>
        <dbReference type="PIRSR" id="PIRSR000185-2"/>
    </source>
</evidence>
<feature type="domain" description="Glutamate/phenylalanine/leucine/valine/L-tryptophan dehydrogenase C-terminal" evidence="8">
    <location>
        <begin position="140"/>
        <end position="366"/>
    </location>
</feature>
<dbReference type="SUPFAM" id="SSF51735">
    <property type="entry name" value="NAD(P)-binding Rossmann-fold domains"/>
    <property type="match status" value="1"/>
</dbReference>
<evidence type="ECO:0000256" key="1">
    <source>
        <dbReference type="ARBA" id="ARBA00006382"/>
    </source>
</evidence>
<keyword evidence="5" id="KW-0520">NAD</keyword>
<dbReference type="GO" id="GO:0004352">
    <property type="term" value="F:glutamate dehydrogenase (NAD+) activity"/>
    <property type="evidence" value="ECO:0007669"/>
    <property type="project" value="TreeGrafter"/>
</dbReference>
<dbReference type="SUPFAM" id="SSF53223">
    <property type="entry name" value="Aminoacid dehydrogenase-like, N-terminal domain"/>
    <property type="match status" value="1"/>
</dbReference>
<feature type="binding site" evidence="5">
    <location>
        <position position="149"/>
    </location>
    <ligand>
        <name>NAD(+)</name>
        <dbReference type="ChEBI" id="CHEBI:57540"/>
    </ligand>
</feature>
<dbReference type="Pfam" id="PF00208">
    <property type="entry name" value="ELFV_dehydrog"/>
    <property type="match status" value="1"/>
</dbReference>
<dbReference type="RefSeq" id="WP_190293438.1">
    <property type="nucleotide sequence ID" value="NZ_JABFCZ010000025.1"/>
</dbReference>
<dbReference type="InterPro" id="IPR014362">
    <property type="entry name" value="Glu_DH"/>
</dbReference>
<dbReference type="AlphaFoldDB" id="A0A926SAC3"/>
<dbReference type="GO" id="GO:0000166">
    <property type="term" value="F:nucleotide binding"/>
    <property type="evidence" value="ECO:0007669"/>
    <property type="project" value="UniProtKB-KW"/>
</dbReference>
<dbReference type="InterPro" id="IPR006096">
    <property type="entry name" value="Glu/Leu/Phe/Val/Trp_DH_C"/>
</dbReference>
<evidence type="ECO:0000313" key="10">
    <source>
        <dbReference type="Proteomes" id="UP000598467"/>
    </source>
</evidence>
<organism evidence="9 10">
    <name type="scientific">Roseibium aggregatum</name>
    <dbReference type="NCBI Taxonomy" id="187304"/>
    <lineage>
        <taxon>Bacteria</taxon>
        <taxon>Pseudomonadati</taxon>
        <taxon>Pseudomonadota</taxon>
        <taxon>Alphaproteobacteria</taxon>
        <taxon>Hyphomicrobiales</taxon>
        <taxon>Stappiaceae</taxon>
        <taxon>Roseibium</taxon>
    </lineage>
</organism>
<dbReference type="Pfam" id="PF02812">
    <property type="entry name" value="ELFV_dehydrog_N"/>
    <property type="match status" value="1"/>
</dbReference>
<evidence type="ECO:0000256" key="6">
    <source>
        <dbReference type="PIRSR" id="PIRSR000185-3"/>
    </source>
</evidence>
<gene>
    <name evidence="9" type="ORF">HK439_21020</name>
</gene>
<dbReference type="PANTHER" id="PTHR11606">
    <property type="entry name" value="GLUTAMATE DEHYDROGENASE"/>
    <property type="match status" value="1"/>
</dbReference>
<accession>A0A926SAC3</accession>
<dbReference type="Gene3D" id="3.40.50.720">
    <property type="entry name" value="NAD(P)-binding Rossmann-like Domain"/>
    <property type="match status" value="1"/>
</dbReference>
<dbReference type="InterPro" id="IPR036291">
    <property type="entry name" value="NAD(P)-bd_dom_sf"/>
</dbReference>
<feature type="binding site" evidence="5">
    <location>
        <position position="65"/>
    </location>
    <ligand>
        <name>substrate</name>
    </ligand>
</feature>
<evidence type="ECO:0000256" key="7">
    <source>
        <dbReference type="RuleBase" id="RU004417"/>
    </source>
</evidence>
<dbReference type="EMBL" id="JABFCZ010000025">
    <property type="protein sequence ID" value="MBD1548754.1"/>
    <property type="molecule type" value="Genomic_DNA"/>
</dbReference>
<dbReference type="InterPro" id="IPR046346">
    <property type="entry name" value="Aminoacid_DH-like_N_sf"/>
</dbReference>
<feature type="site" description="Important for catalysis" evidence="6">
    <location>
        <position position="113"/>
    </location>
</feature>
<dbReference type="GO" id="GO:0006538">
    <property type="term" value="P:L-glutamate catabolic process"/>
    <property type="evidence" value="ECO:0007669"/>
    <property type="project" value="TreeGrafter"/>
</dbReference>
<protein>
    <recommendedName>
        <fullName evidence="3">Glutamate dehydrogenase</fullName>
    </recommendedName>
</protein>
<evidence type="ECO:0000256" key="3">
    <source>
        <dbReference type="PIRNR" id="PIRNR000185"/>
    </source>
</evidence>
<dbReference type="PRINTS" id="PR00082">
    <property type="entry name" value="GLFDHDRGNASE"/>
</dbReference>
<dbReference type="InterPro" id="IPR006095">
    <property type="entry name" value="Glu/Leu/Phe/Val/Trp_DH"/>
</dbReference>
<sequence>MPGRFEFADTLGPEKVIEITDPKRGLRGLLVVDNTAAGPAIGGCRMAPDATAQECFRLARAMTLKNASAGLPHGGAKSIVLEDPNMPLEAKEDLLRAFARAIGEIESYIVGPDMGTNETVMAWMRDEIGRSVGLPREIGGIPLDQIGATGLGLAAAAQAAEEVLGIKVEGARVAVQGFGAVGRWAARYLSDRGAVIVAASDSHGGIYNANGLDVDRLLTIKAEGKSVSSYVGGTVIGPEGPITCDCDIMIPAARPDVIRVDNVDLIKARLVLQGANIPAAAGTEEHLHARGVHVVPDFIANAGGVICAAVEYRGGSQSDALSSIRDLVYGNTMEVLKRAEAEQTLPRTVALAIAEERVRKAMALRR</sequence>
<feature type="active site" description="Proton donor" evidence="4">
    <location>
        <position position="77"/>
    </location>
</feature>
<keyword evidence="2 3" id="KW-0560">Oxidoreductase</keyword>
<reference evidence="9" key="1">
    <citation type="submission" date="2020-05" db="EMBL/GenBank/DDBJ databases">
        <title>Identification of trans-AT polyketide cluster in two marine bacteria, producers of a novel glutaramide-containing polyketide sesbanimide D and analogs.</title>
        <authorList>
            <person name="Kacar D."/>
            <person name="Rodriguez P."/>
            <person name="Canedo L."/>
            <person name="Gonzalez E."/>
            <person name="Galan B."/>
            <person name="De La Calle F."/>
            <person name="Garcia J.L."/>
        </authorList>
    </citation>
    <scope>NUCLEOTIDE SEQUENCE</scope>
    <source>
        <strain evidence="9">PHM038</strain>
    </source>
</reference>
<evidence type="ECO:0000259" key="8">
    <source>
        <dbReference type="SMART" id="SM00839"/>
    </source>
</evidence>
<comment type="similarity">
    <text evidence="1 3 7">Belongs to the Glu/Leu/Phe/Val dehydrogenases family.</text>
</comment>
<dbReference type="Proteomes" id="UP000598467">
    <property type="component" value="Unassembled WGS sequence"/>
</dbReference>
<dbReference type="InterPro" id="IPR006097">
    <property type="entry name" value="Glu/Leu/Phe/Val/Trp_DH_dimer"/>
</dbReference>
<proteinExistence type="inferred from homology"/>
<dbReference type="PIRSF" id="PIRSF000185">
    <property type="entry name" value="Glu_DH"/>
    <property type="match status" value="1"/>
</dbReference>
<keyword evidence="5" id="KW-0547">Nucleotide-binding</keyword>